<keyword evidence="6 9" id="KW-0378">Hydrolase</keyword>
<evidence type="ECO:0000313" key="11">
    <source>
        <dbReference type="EMBL" id="OZY85902.1"/>
    </source>
</evidence>
<dbReference type="GO" id="GO:0004177">
    <property type="term" value="F:aminopeptidase activity"/>
    <property type="evidence" value="ECO:0007669"/>
    <property type="project" value="UniProtKB-KW"/>
</dbReference>
<dbReference type="NCBIfam" id="NF002759">
    <property type="entry name" value="PRK02813.1"/>
    <property type="match status" value="1"/>
</dbReference>
<evidence type="ECO:0000256" key="9">
    <source>
        <dbReference type="RuleBase" id="RU004386"/>
    </source>
</evidence>
<keyword evidence="8 9" id="KW-0482">Metalloprotease</keyword>
<dbReference type="GO" id="GO:0008237">
    <property type="term" value="F:metallopeptidase activity"/>
    <property type="evidence" value="ECO:0007669"/>
    <property type="project" value="UniProtKB-KW"/>
</dbReference>
<comment type="cofactor">
    <cofactor evidence="1 10">
        <name>Zn(2+)</name>
        <dbReference type="ChEBI" id="CHEBI:29105"/>
    </cofactor>
</comment>
<dbReference type="Gene3D" id="3.40.630.10">
    <property type="entry name" value="Zn peptidases"/>
    <property type="match status" value="1"/>
</dbReference>
<dbReference type="Proteomes" id="UP000216101">
    <property type="component" value="Unassembled WGS sequence"/>
</dbReference>
<accession>A0A266Q7U0</accession>
<proteinExistence type="inferred from homology"/>
<dbReference type="PANTHER" id="PTHR28570:SF3">
    <property type="entry name" value="ASPARTYL AMINOPEPTIDASE"/>
    <property type="match status" value="1"/>
</dbReference>
<dbReference type="SUPFAM" id="SSF101821">
    <property type="entry name" value="Aminopeptidase/glucanase lid domain"/>
    <property type="match status" value="1"/>
</dbReference>
<evidence type="ECO:0000256" key="7">
    <source>
        <dbReference type="ARBA" id="ARBA00022833"/>
    </source>
</evidence>
<organism evidence="11 12">
    <name type="scientific">Cellvibrio mixtus</name>
    <dbReference type="NCBI Taxonomy" id="39650"/>
    <lineage>
        <taxon>Bacteria</taxon>
        <taxon>Pseudomonadati</taxon>
        <taxon>Pseudomonadota</taxon>
        <taxon>Gammaproteobacteria</taxon>
        <taxon>Cellvibrionales</taxon>
        <taxon>Cellvibrionaceae</taxon>
        <taxon>Cellvibrio</taxon>
    </lineage>
</organism>
<evidence type="ECO:0000313" key="12">
    <source>
        <dbReference type="Proteomes" id="UP000216101"/>
    </source>
</evidence>
<keyword evidence="4 9" id="KW-0645">Protease</keyword>
<sequence>MSAAVHTQSEFNAGLLDFLRASPTPFHATRALAERLLAAGFELLHEGDSWLLEPGKRYLVTRNDSSLIAFVYGRSNLVDTGIRMLGAHTDSPCLKVKPRAELNRRGYFQLGVEVYGGALLAPWYDRDLSLAGRVTYRDEQQQIASTLVDFKRPVAVVPSLAIHLDREANSNRSINAQKDIVPLLLQLPAEEGSLPDFRSLLHAELQASQPQLAVSQVLDYEISLYDTQPPAIVGLEQDFIASARLDNLLSCYVGLQALLEADDQVSSLLICTDHEEVGSASCCGAKGPMLEQFLMRLLPETEARIRVIERSMMISADNAHGIHPNFMEKHDENHGPLLNHGPVIKVNSNQRYATTSETSAFFRMLCEAAEVPVQTFVARTDMGCGSTIGPVVASEVGVKTIDVGCPTFAMHSIRELAGVQDGWNLYRASVGFFRYTAAPMALSSAL</sequence>
<dbReference type="RefSeq" id="WP_094983702.1">
    <property type="nucleotide sequence ID" value="NZ_NHNI01000001.1"/>
</dbReference>
<evidence type="ECO:0000256" key="10">
    <source>
        <dbReference type="RuleBase" id="RU004387"/>
    </source>
</evidence>
<evidence type="ECO:0000256" key="6">
    <source>
        <dbReference type="ARBA" id="ARBA00022801"/>
    </source>
</evidence>
<dbReference type="EMBL" id="NHNI01000001">
    <property type="protein sequence ID" value="OZY85902.1"/>
    <property type="molecule type" value="Genomic_DNA"/>
</dbReference>
<comment type="caution">
    <text evidence="11">The sequence shown here is derived from an EMBL/GenBank/DDBJ whole genome shotgun (WGS) entry which is preliminary data.</text>
</comment>
<dbReference type="PRINTS" id="PR00932">
    <property type="entry name" value="AMINO1PTASE"/>
</dbReference>
<protein>
    <recommendedName>
        <fullName evidence="10">M18 family aminopeptidase</fullName>
        <ecNumber evidence="10">3.4.11.-</ecNumber>
    </recommendedName>
</protein>
<evidence type="ECO:0000256" key="5">
    <source>
        <dbReference type="ARBA" id="ARBA00022723"/>
    </source>
</evidence>
<dbReference type="Pfam" id="PF02127">
    <property type="entry name" value="Peptidase_M18"/>
    <property type="match status" value="1"/>
</dbReference>
<dbReference type="InterPro" id="IPR001948">
    <property type="entry name" value="Peptidase_M18"/>
</dbReference>
<dbReference type="EC" id="3.4.11.-" evidence="10"/>
<dbReference type="SUPFAM" id="SSF53187">
    <property type="entry name" value="Zn-dependent exopeptidases"/>
    <property type="match status" value="1"/>
</dbReference>
<evidence type="ECO:0000256" key="4">
    <source>
        <dbReference type="ARBA" id="ARBA00022670"/>
    </source>
</evidence>
<gene>
    <name evidence="11" type="ORF">CBP51_02380</name>
</gene>
<keyword evidence="7 9" id="KW-0862">Zinc</keyword>
<evidence type="ECO:0000256" key="3">
    <source>
        <dbReference type="ARBA" id="ARBA00022438"/>
    </source>
</evidence>
<keyword evidence="3 9" id="KW-0031">Aminopeptidase</keyword>
<evidence type="ECO:0000256" key="8">
    <source>
        <dbReference type="ARBA" id="ARBA00023049"/>
    </source>
</evidence>
<dbReference type="PANTHER" id="PTHR28570">
    <property type="entry name" value="ASPARTYL AMINOPEPTIDASE"/>
    <property type="match status" value="1"/>
</dbReference>
<dbReference type="CDD" id="cd05658">
    <property type="entry name" value="M18_DAP"/>
    <property type="match status" value="1"/>
</dbReference>
<keyword evidence="12" id="KW-1185">Reference proteome</keyword>
<dbReference type="AlphaFoldDB" id="A0A266Q7U0"/>
<keyword evidence="5 9" id="KW-0479">Metal-binding</keyword>
<dbReference type="STRING" id="1209072.GCA_000766945_00644"/>
<dbReference type="InterPro" id="IPR023358">
    <property type="entry name" value="Peptidase_M18_dom2"/>
</dbReference>
<evidence type="ECO:0000256" key="2">
    <source>
        <dbReference type="ARBA" id="ARBA00008290"/>
    </source>
</evidence>
<evidence type="ECO:0000256" key="1">
    <source>
        <dbReference type="ARBA" id="ARBA00001947"/>
    </source>
</evidence>
<comment type="similarity">
    <text evidence="2 9">Belongs to the peptidase M18 family.</text>
</comment>
<dbReference type="GO" id="GO:0008270">
    <property type="term" value="F:zinc ion binding"/>
    <property type="evidence" value="ECO:0007669"/>
    <property type="project" value="InterPro"/>
</dbReference>
<dbReference type="FunFam" id="2.30.250.10:FF:000003">
    <property type="entry name" value="Probable M18 family aminopeptidase 2"/>
    <property type="match status" value="1"/>
</dbReference>
<reference evidence="12" key="1">
    <citation type="submission" date="2017-05" db="EMBL/GenBank/DDBJ databases">
        <authorList>
            <person name="Barney B.M."/>
        </authorList>
    </citation>
    <scope>NUCLEOTIDE SEQUENCE [LARGE SCALE GENOMIC DNA]</scope>
    <source>
        <strain evidence="12">PSBB022</strain>
    </source>
</reference>
<dbReference type="GO" id="GO:0006508">
    <property type="term" value="P:proteolysis"/>
    <property type="evidence" value="ECO:0007669"/>
    <property type="project" value="UniProtKB-KW"/>
</dbReference>
<dbReference type="GO" id="GO:0005737">
    <property type="term" value="C:cytoplasm"/>
    <property type="evidence" value="ECO:0007669"/>
    <property type="project" value="UniProtKB-ARBA"/>
</dbReference>
<dbReference type="Gene3D" id="2.30.250.10">
    <property type="entry name" value="Aminopeptidase i, Domain 2"/>
    <property type="match status" value="1"/>
</dbReference>
<name>A0A266Q7U0_9GAMM</name>